<dbReference type="Proteomes" id="UP000499080">
    <property type="component" value="Unassembled WGS sequence"/>
</dbReference>
<accession>A0A4Y2QNQ2</accession>
<proteinExistence type="predicted"/>
<gene>
    <name evidence="2" type="ORF">AVEN_195773_1</name>
    <name evidence="3" type="ORF">AVEN_90238_1</name>
</gene>
<protein>
    <submittedName>
        <fullName evidence="3">Uncharacterized protein</fullName>
    </submittedName>
</protein>
<reference evidence="3 4" key="1">
    <citation type="journal article" date="2019" name="Sci. Rep.">
        <title>Orb-weaving spider Araneus ventricosus genome elucidates the spidroin gene catalogue.</title>
        <authorList>
            <person name="Kono N."/>
            <person name="Nakamura H."/>
            <person name="Ohtoshi R."/>
            <person name="Moran D.A.P."/>
            <person name="Shinohara A."/>
            <person name="Yoshida Y."/>
            <person name="Fujiwara M."/>
            <person name="Mori M."/>
            <person name="Tomita M."/>
            <person name="Arakawa K."/>
        </authorList>
    </citation>
    <scope>NUCLEOTIDE SEQUENCE [LARGE SCALE GENOMIC DNA]</scope>
</reference>
<evidence type="ECO:0000313" key="2">
    <source>
        <dbReference type="EMBL" id="GBN64864.1"/>
    </source>
</evidence>
<feature type="non-terminal residue" evidence="3">
    <location>
        <position position="66"/>
    </location>
</feature>
<evidence type="ECO:0000313" key="4">
    <source>
        <dbReference type="Proteomes" id="UP000499080"/>
    </source>
</evidence>
<dbReference type="EMBL" id="BGPR01139645">
    <property type="protein sequence ID" value="GBN64864.1"/>
    <property type="molecule type" value="Genomic_DNA"/>
</dbReference>
<dbReference type="EMBL" id="BGPR01139663">
    <property type="protein sequence ID" value="GBN64900.1"/>
    <property type="molecule type" value="Genomic_DNA"/>
</dbReference>
<feature type="region of interest" description="Disordered" evidence="1">
    <location>
        <begin position="1"/>
        <end position="26"/>
    </location>
</feature>
<feature type="compositionally biased region" description="Basic and acidic residues" evidence="1">
    <location>
        <begin position="1"/>
        <end position="14"/>
    </location>
</feature>
<sequence length="66" mass="7845">MKRLGGRHDEDVMNRRSPLSRLKDPKIAAIKMKRPKGRHDEDNDRKVAMINIKRPECRHDRDVKTQ</sequence>
<organism evidence="3 4">
    <name type="scientific">Araneus ventricosus</name>
    <name type="common">Orbweaver spider</name>
    <name type="synonym">Epeira ventricosa</name>
    <dbReference type="NCBI Taxonomy" id="182803"/>
    <lineage>
        <taxon>Eukaryota</taxon>
        <taxon>Metazoa</taxon>
        <taxon>Ecdysozoa</taxon>
        <taxon>Arthropoda</taxon>
        <taxon>Chelicerata</taxon>
        <taxon>Arachnida</taxon>
        <taxon>Araneae</taxon>
        <taxon>Araneomorphae</taxon>
        <taxon>Entelegynae</taxon>
        <taxon>Araneoidea</taxon>
        <taxon>Araneidae</taxon>
        <taxon>Araneus</taxon>
    </lineage>
</organism>
<keyword evidence="4" id="KW-1185">Reference proteome</keyword>
<name>A0A4Y2QNQ2_ARAVE</name>
<evidence type="ECO:0000256" key="1">
    <source>
        <dbReference type="SAM" id="MobiDB-lite"/>
    </source>
</evidence>
<dbReference type="AlphaFoldDB" id="A0A4Y2QNQ2"/>
<comment type="caution">
    <text evidence="3">The sequence shown here is derived from an EMBL/GenBank/DDBJ whole genome shotgun (WGS) entry which is preliminary data.</text>
</comment>
<evidence type="ECO:0000313" key="3">
    <source>
        <dbReference type="EMBL" id="GBN64900.1"/>
    </source>
</evidence>